<dbReference type="HAMAP" id="MF_00350">
    <property type="entry name" value="RadB"/>
    <property type="match status" value="1"/>
</dbReference>
<reference evidence="12 13" key="1">
    <citation type="journal article" date="2014" name="PLoS Genet.">
        <title>Phylogenetically driven sequencing of extremely halophilic archaea reveals strategies for static and dynamic osmo-response.</title>
        <authorList>
            <person name="Becker E.A."/>
            <person name="Seitzer P.M."/>
            <person name="Tritt A."/>
            <person name="Larsen D."/>
            <person name="Krusor M."/>
            <person name="Yao A.I."/>
            <person name="Wu D."/>
            <person name="Madern D."/>
            <person name="Eisen J.A."/>
            <person name="Darling A.E."/>
            <person name="Facciotti M.T."/>
        </authorList>
    </citation>
    <scope>NUCLEOTIDE SEQUENCE [LARGE SCALE GENOMIC DNA]</scope>
    <source>
        <strain evidence="12 13">DSM 12278</strain>
    </source>
</reference>
<evidence type="ECO:0000259" key="11">
    <source>
        <dbReference type="PROSITE" id="PS50162"/>
    </source>
</evidence>
<dbReference type="SUPFAM" id="SSF52540">
    <property type="entry name" value="P-loop containing nucleoside triphosphate hydrolases"/>
    <property type="match status" value="1"/>
</dbReference>
<dbReference type="RefSeq" id="WP_006109024.1">
    <property type="nucleotide sequence ID" value="NZ_AOIO01000023.1"/>
</dbReference>
<dbReference type="STRING" id="29540.C481_09947"/>
<protein>
    <recommendedName>
        <fullName evidence="2 9">DNA repair and recombination protein RadB</fullName>
    </recommendedName>
</protein>
<evidence type="ECO:0000256" key="9">
    <source>
        <dbReference type="HAMAP-Rule" id="MF_00350"/>
    </source>
</evidence>
<dbReference type="GO" id="GO:0005524">
    <property type="term" value="F:ATP binding"/>
    <property type="evidence" value="ECO:0007669"/>
    <property type="project" value="UniProtKB-UniRule"/>
</dbReference>
<keyword evidence="7 9" id="KW-0233">DNA recombination</keyword>
<keyword evidence="13" id="KW-1185">Reference proteome</keyword>
<dbReference type="SMART" id="SM00382">
    <property type="entry name" value="AAA"/>
    <property type="match status" value="1"/>
</dbReference>
<evidence type="ECO:0000256" key="5">
    <source>
        <dbReference type="ARBA" id="ARBA00022840"/>
    </source>
</evidence>
<keyword evidence="3 9" id="KW-0547">Nucleotide-binding</keyword>
<dbReference type="GO" id="GO:0006281">
    <property type="term" value="P:DNA repair"/>
    <property type="evidence" value="ECO:0007669"/>
    <property type="project" value="UniProtKB-UniRule"/>
</dbReference>
<dbReference type="PANTHER" id="PTHR22942">
    <property type="entry name" value="RECA/RAD51/RADA DNA STRAND-PAIRING FAMILY MEMBER"/>
    <property type="match status" value="1"/>
</dbReference>
<organism evidence="12 13">
    <name type="scientific">Natrialba asiatica (strain ATCC 700177 / DSM 12278 / JCM 9576 / FERM P-10747 / NBRC 102637 / 172P1)</name>
    <dbReference type="NCBI Taxonomy" id="29540"/>
    <lineage>
        <taxon>Archaea</taxon>
        <taxon>Methanobacteriati</taxon>
        <taxon>Methanobacteriota</taxon>
        <taxon>Stenosarchaea group</taxon>
        <taxon>Halobacteria</taxon>
        <taxon>Halobacteriales</taxon>
        <taxon>Natrialbaceae</taxon>
        <taxon>Natrialba</taxon>
    </lineage>
</organism>
<dbReference type="InterPro" id="IPR003593">
    <property type="entry name" value="AAA+_ATPase"/>
</dbReference>
<dbReference type="PROSITE" id="PS50162">
    <property type="entry name" value="RECA_2"/>
    <property type="match status" value="1"/>
</dbReference>
<dbReference type="eggNOG" id="arCOG00417">
    <property type="taxonomic scope" value="Archaea"/>
</dbReference>
<dbReference type="NCBIfam" id="NF006861">
    <property type="entry name" value="PRK09361.1-1"/>
    <property type="match status" value="1"/>
</dbReference>
<comment type="similarity">
    <text evidence="1 9">Belongs to the eukaryotic RecA-like protein family. RadB subfamily.</text>
</comment>
<keyword evidence="4 9" id="KW-0227">DNA damage</keyword>
<feature type="domain" description="RecA family profile 1" evidence="11">
    <location>
        <begin position="2"/>
        <end position="214"/>
    </location>
</feature>
<accession>M0AWP6</accession>
<dbReference type="EMBL" id="AOIO01000023">
    <property type="protein sequence ID" value="ELZ01834.1"/>
    <property type="molecule type" value="Genomic_DNA"/>
</dbReference>
<evidence type="ECO:0000256" key="8">
    <source>
        <dbReference type="ARBA" id="ARBA00024641"/>
    </source>
</evidence>
<dbReference type="Gene3D" id="3.40.50.300">
    <property type="entry name" value="P-loop containing nucleotide triphosphate hydrolases"/>
    <property type="match status" value="1"/>
</dbReference>
<keyword evidence="5 9" id="KW-0067">ATP-binding</keyword>
<dbReference type="InterPro" id="IPR013632">
    <property type="entry name" value="Rad51_C"/>
</dbReference>
<feature type="region of interest" description="Disordered" evidence="10">
    <location>
        <begin position="75"/>
        <end position="129"/>
    </location>
</feature>
<name>M0AWP6_NATA1</name>
<dbReference type="GO" id="GO:0003684">
    <property type="term" value="F:damaged DNA binding"/>
    <property type="evidence" value="ECO:0007669"/>
    <property type="project" value="UniProtKB-UniRule"/>
</dbReference>
<evidence type="ECO:0000256" key="6">
    <source>
        <dbReference type="ARBA" id="ARBA00023125"/>
    </source>
</evidence>
<dbReference type="InterPro" id="IPR011939">
    <property type="entry name" value="DNA_repair_and_recomb_RadB"/>
</dbReference>
<dbReference type="Proteomes" id="UP000011554">
    <property type="component" value="Unassembled WGS sequence"/>
</dbReference>
<evidence type="ECO:0000313" key="12">
    <source>
        <dbReference type="EMBL" id="ELZ01834.1"/>
    </source>
</evidence>
<evidence type="ECO:0000256" key="4">
    <source>
        <dbReference type="ARBA" id="ARBA00022763"/>
    </source>
</evidence>
<dbReference type="PANTHER" id="PTHR22942:SF47">
    <property type="entry name" value="DNA REPAIR AND RECOMBINATION PROTEIN RADB"/>
    <property type="match status" value="1"/>
</dbReference>
<comment type="function">
    <text evidence="8 9">Involved in DNA repair and in homologous recombination. May regulate the cleavage reactions of the branch-structured DNA. Has a very weak ATPase activity that is not stimulated by DNA. Binds DNA but does not promote DNA strands exchange.</text>
</comment>
<evidence type="ECO:0000256" key="10">
    <source>
        <dbReference type="SAM" id="MobiDB-lite"/>
    </source>
</evidence>
<dbReference type="InterPro" id="IPR027417">
    <property type="entry name" value="P-loop_NTPase"/>
</dbReference>
<proteinExistence type="inferred from homology"/>
<dbReference type="OrthoDB" id="17644at2157"/>
<dbReference type="PATRIC" id="fig|29540.5.peg.2025"/>
<dbReference type="GO" id="GO:0006310">
    <property type="term" value="P:DNA recombination"/>
    <property type="evidence" value="ECO:0007669"/>
    <property type="project" value="UniProtKB-UniRule"/>
</dbReference>
<feature type="region of interest" description="Disordered" evidence="10">
    <location>
        <begin position="255"/>
        <end position="283"/>
    </location>
</feature>
<sequence length="283" mass="30444">MNDAAIQTGCGPVDELLGGGFERGTVTQLYGPPAAGKTNLALSAAVETAATGGTVVYIDTEGVSVDRFDQLLSARVATDRDRDPDPNPNPDPDALESGPESTTERDTGPKSQSDPERETDATGDSPPDIETVASRIVIEDALDFEEQAEAVRDAEEFAERADLIVLDSATGFYRLERTGEGSDGEALRSVTRQVTHLLSLARKHELAVVLTNQVFADPDSDRTRALGGNTLEHWTGVVLRLERFRGGKRRAMLEKHRSKPAGESAQFRITDGGVEGDGERGRR</sequence>
<dbReference type="InterPro" id="IPR020588">
    <property type="entry name" value="RecA_ATP-bd"/>
</dbReference>
<evidence type="ECO:0000256" key="2">
    <source>
        <dbReference type="ARBA" id="ARBA00018143"/>
    </source>
</evidence>
<evidence type="ECO:0000256" key="7">
    <source>
        <dbReference type="ARBA" id="ARBA00023172"/>
    </source>
</evidence>
<comment type="caution">
    <text evidence="12">The sequence shown here is derived from an EMBL/GenBank/DDBJ whole genome shotgun (WGS) entry which is preliminary data.</text>
</comment>
<dbReference type="Pfam" id="PF08423">
    <property type="entry name" value="Rad51"/>
    <property type="match status" value="2"/>
</dbReference>
<evidence type="ECO:0000256" key="3">
    <source>
        <dbReference type="ARBA" id="ARBA00022741"/>
    </source>
</evidence>
<keyword evidence="6 9" id="KW-0238">DNA-binding</keyword>
<feature type="compositionally biased region" description="Basic and acidic residues" evidence="10">
    <location>
        <begin position="102"/>
        <end position="120"/>
    </location>
</feature>
<dbReference type="AlphaFoldDB" id="M0AWP6"/>
<evidence type="ECO:0000256" key="1">
    <source>
        <dbReference type="ARBA" id="ARBA00006876"/>
    </source>
</evidence>
<gene>
    <name evidence="9 12" type="primary">radB</name>
    <name evidence="12" type="ORF">C481_09947</name>
</gene>
<evidence type="ECO:0000313" key="13">
    <source>
        <dbReference type="Proteomes" id="UP000011554"/>
    </source>
</evidence>
<dbReference type="GO" id="GO:0140664">
    <property type="term" value="F:ATP-dependent DNA damage sensor activity"/>
    <property type="evidence" value="ECO:0007669"/>
    <property type="project" value="InterPro"/>
</dbReference>